<dbReference type="PANTHER" id="PTHR35841:SF1">
    <property type="entry name" value="PHOSPHONATES-BINDING PERIPLASMIC PROTEIN"/>
    <property type="match status" value="1"/>
</dbReference>
<sequence>MTMRRIASVRGIALALCFALLGTVPAFAGWRDDLKVLKVGFIAGDNPAYAVARLEPFRHQLQYGLAVPVELFPARSYQALIDAQASGRIQYAILSSLAYVALDQTCHCAEPIVQPTTENGARGFRAMLVTRSDSGIANLDDARGKRLAIGARDSISGRIAPYSALAEQGIEPESYFARAFETEDAAAALRSLAEGDADLAVAWSTADDPVSTTPGSGPIADLAEASDITLPPLRAIWVSELIPFGPHAIRTDLAPEARAALIDTLLHMKDTTPDAYDAVGRSFSGGFVPADPTLYRRFSGLLASVEQPQ</sequence>
<dbReference type="Proteomes" id="UP000553963">
    <property type="component" value="Unassembled WGS sequence"/>
</dbReference>
<dbReference type="GO" id="GO:0055085">
    <property type="term" value="P:transmembrane transport"/>
    <property type="evidence" value="ECO:0007669"/>
    <property type="project" value="InterPro"/>
</dbReference>
<dbReference type="EMBL" id="JACIDS010000002">
    <property type="protein sequence ID" value="MBB3930159.1"/>
    <property type="molecule type" value="Genomic_DNA"/>
</dbReference>
<reference evidence="4 5" key="1">
    <citation type="submission" date="2020-08" db="EMBL/GenBank/DDBJ databases">
        <title>Genomic Encyclopedia of Type Strains, Phase IV (KMG-IV): sequencing the most valuable type-strain genomes for metagenomic binning, comparative biology and taxonomic classification.</title>
        <authorList>
            <person name="Goeker M."/>
        </authorList>
    </citation>
    <scope>NUCLEOTIDE SEQUENCE [LARGE SCALE GENOMIC DNA]</scope>
    <source>
        <strain evidence="4 5">DSM 25966</strain>
    </source>
</reference>
<evidence type="ECO:0000313" key="5">
    <source>
        <dbReference type="Proteomes" id="UP000553963"/>
    </source>
</evidence>
<evidence type="ECO:0000256" key="2">
    <source>
        <dbReference type="ARBA" id="ARBA00022729"/>
    </source>
</evidence>
<dbReference type="Pfam" id="PF12974">
    <property type="entry name" value="Phosphonate-bd"/>
    <property type="match status" value="1"/>
</dbReference>
<dbReference type="NCBIfam" id="TIGR01098">
    <property type="entry name" value="3A0109s03R"/>
    <property type="match status" value="1"/>
</dbReference>
<feature type="signal peptide" evidence="3">
    <location>
        <begin position="1"/>
        <end position="28"/>
    </location>
</feature>
<dbReference type="SUPFAM" id="SSF53850">
    <property type="entry name" value="Periplasmic binding protein-like II"/>
    <property type="match status" value="1"/>
</dbReference>
<feature type="chain" id="PRO_5032359626" evidence="3">
    <location>
        <begin position="29"/>
        <end position="309"/>
    </location>
</feature>
<evidence type="ECO:0000256" key="3">
    <source>
        <dbReference type="SAM" id="SignalP"/>
    </source>
</evidence>
<comment type="similarity">
    <text evidence="1">Belongs to the phosphate/phosphite/phosphonate binding protein family.</text>
</comment>
<keyword evidence="2 3" id="KW-0732">Signal</keyword>
<dbReference type="InterPro" id="IPR005770">
    <property type="entry name" value="PhnD"/>
</dbReference>
<keyword evidence="5" id="KW-1185">Reference proteome</keyword>
<proteinExistence type="inferred from homology"/>
<accession>A0A840AII5</accession>
<dbReference type="RefSeq" id="WP_183397847.1">
    <property type="nucleotide sequence ID" value="NZ_JACIDS010000002.1"/>
</dbReference>
<evidence type="ECO:0000313" key="4">
    <source>
        <dbReference type="EMBL" id="MBB3930159.1"/>
    </source>
</evidence>
<protein>
    <submittedName>
        <fullName evidence="4">Phosphonate transport system substrate-binding protein</fullName>
    </submittedName>
</protein>
<dbReference type="PANTHER" id="PTHR35841">
    <property type="entry name" value="PHOSPHONATES-BINDING PERIPLASMIC PROTEIN"/>
    <property type="match status" value="1"/>
</dbReference>
<organism evidence="4 5">
    <name type="scientific">Kaistia hirudinis</name>
    <dbReference type="NCBI Taxonomy" id="1293440"/>
    <lineage>
        <taxon>Bacteria</taxon>
        <taxon>Pseudomonadati</taxon>
        <taxon>Pseudomonadota</taxon>
        <taxon>Alphaproteobacteria</taxon>
        <taxon>Hyphomicrobiales</taxon>
        <taxon>Kaistiaceae</taxon>
        <taxon>Kaistia</taxon>
    </lineage>
</organism>
<dbReference type="AlphaFoldDB" id="A0A840AII5"/>
<dbReference type="GO" id="GO:0043190">
    <property type="term" value="C:ATP-binding cassette (ABC) transporter complex"/>
    <property type="evidence" value="ECO:0007669"/>
    <property type="project" value="InterPro"/>
</dbReference>
<evidence type="ECO:0000256" key="1">
    <source>
        <dbReference type="ARBA" id="ARBA00007162"/>
    </source>
</evidence>
<name>A0A840AII5_9HYPH</name>
<comment type="caution">
    <text evidence="4">The sequence shown here is derived from an EMBL/GenBank/DDBJ whole genome shotgun (WGS) entry which is preliminary data.</text>
</comment>
<gene>
    <name evidence="4" type="ORF">GGR25_001198</name>
</gene>
<dbReference type="Gene3D" id="3.40.190.10">
    <property type="entry name" value="Periplasmic binding protein-like II"/>
    <property type="match status" value="2"/>
</dbReference>